<dbReference type="InterPro" id="IPR013187">
    <property type="entry name" value="F-box-assoc_dom_typ3"/>
</dbReference>
<evidence type="ECO:0000259" key="1">
    <source>
        <dbReference type="Pfam" id="PF08268"/>
    </source>
</evidence>
<dbReference type="AlphaFoldDB" id="A0A2U1NHA9"/>
<dbReference type="EMBL" id="PKPP01002824">
    <property type="protein sequence ID" value="PWA72907.1"/>
    <property type="molecule type" value="Genomic_DNA"/>
</dbReference>
<dbReference type="Proteomes" id="UP000245207">
    <property type="component" value="Unassembled WGS sequence"/>
</dbReference>
<sequence>MLRDCPFSTQICCERDYMILYNPFTQLQASQKIHIPPLTDSYTYGFGYGTTPDDLKVVRLRDCSEYPGSCEVFSLKTRSWSIPLQPIHRYTYYDDASTTFVNGFLYWKAYKQGYGNLIVAFDVKDMLFSDTQIPSECRSKSCTLGSSSRGCLSLVCSDSAHATCELWVMNKSWSKKYSLPLLQRGNYLYGFNTLCTLDDRKIVMLKKPNRLIIYDMVKGS</sequence>
<protein>
    <submittedName>
        <fullName evidence="2">F-box domain-containing protein</fullName>
    </submittedName>
</protein>
<dbReference type="Pfam" id="PF08268">
    <property type="entry name" value="FBA_3"/>
    <property type="match status" value="1"/>
</dbReference>
<dbReference type="PANTHER" id="PTHR31672">
    <property type="entry name" value="BNACNNG10540D PROTEIN"/>
    <property type="match status" value="1"/>
</dbReference>
<organism evidence="2 3">
    <name type="scientific">Artemisia annua</name>
    <name type="common">Sweet wormwood</name>
    <dbReference type="NCBI Taxonomy" id="35608"/>
    <lineage>
        <taxon>Eukaryota</taxon>
        <taxon>Viridiplantae</taxon>
        <taxon>Streptophyta</taxon>
        <taxon>Embryophyta</taxon>
        <taxon>Tracheophyta</taxon>
        <taxon>Spermatophyta</taxon>
        <taxon>Magnoliopsida</taxon>
        <taxon>eudicotyledons</taxon>
        <taxon>Gunneridae</taxon>
        <taxon>Pentapetalae</taxon>
        <taxon>asterids</taxon>
        <taxon>campanulids</taxon>
        <taxon>Asterales</taxon>
        <taxon>Asteraceae</taxon>
        <taxon>Asteroideae</taxon>
        <taxon>Anthemideae</taxon>
        <taxon>Artemisiinae</taxon>
        <taxon>Artemisia</taxon>
    </lineage>
</organism>
<comment type="caution">
    <text evidence="2">The sequence shown here is derived from an EMBL/GenBank/DDBJ whole genome shotgun (WGS) entry which is preliminary data.</text>
</comment>
<feature type="domain" description="F-box associated beta-propeller type 3" evidence="1">
    <location>
        <begin position="11"/>
        <end position="207"/>
    </location>
</feature>
<dbReference type="PANTHER" id="PTHR31672:SF13">
    <property type="entry name" value="F-BOX PROTEIN CPR30-LIKE"/>
    <property type="match status" value="1"/>
</dbReference>
<evidence type="ECO:0000313" key="3">
    <source>
        <dbReference type="Proteomes" id="UP000245207"/>
    </source>
</evidence>
<dbReference type="NCBIfam" id="TIGR01640">
    <property type="entry name" value="F_box_assoc_1"/>
    <property type="match status" value="1"/>
</dbReference>
<name>A0A2U1NHA9_ARTAN</name>
<reference evidence="2 3" key="1">
    <citation type="journal article" date="2018" name="Mol. Plant">
        <title>The genome of Artemisia annua provides insight into the evolution of Asteraceae family and artemisinin biosynthesis.</title>
        <authorList>
            <person name="Shen Q."/>
            <person name="Zhang L."/>
            <person name="Liao Z."/>
            <person name="Wang S."/>
            <person name="Yan T."/>
            <person name="Shi P."/>
            <person name="Liu M."/>
            <person name="Fu X."/>
            <person name="Pan Q."/>
            <person name="Wang Y."/>
            <person name="Lv Z."/>
            <person name="Lu X."/>
            <person name="Zhang F."/>
            <person name="Jiang W."/>
            <person name="Ma Y."/>
            <person name="Chen M."/>
            <person name="Hao X."/>
            <person name="Li L."/>
            <person name="Tang Y."/>
            <person name="Lv G."/>
            <person name="Zhou Y."/>
            <person name="Sun X."/>
            <person name="Brodelius P.E."/>
            <person name="Rose J.K.C."/>
            <person name="Tang K."/>
        </authorList>
    </citation>
    <scope>NUCLEOTIDE SEQUENCE [LARGE SCALE GENOMIC DNA]</scope>
    <source>
        <strain evidence="3">cv. Huhao1</strain>
        <tissue evidence="2">Leaf</tissue>
    </source>
</reference>
<dbReference type="InterPro" id="IPR050796">
    <property type="entry name" value="SCF_F-box_component"/>
</dbReference>
<evidence type="ECO:0000313" key="2">
    <source>
        <dbReference type="EMBL" id="PWA72907.1"/>
    </source>
</evidence>
<dbReference type="OrthoDB" id="938224at2759"/>
<dbReference type="InterPro" id="IPR017451">
    <property type="entry name" value="F-box-assoc_interact_dom"/>
</dbReference>
<gene>
    <name evidence="2" type="ORF">CTI12_AA263870</name>
</gene>
<proteinExistence type="predicted"/>
<accession>A0A2U1NHA9</accession>
<keyword evidence="3" id="KW-1185">Reference proteome</keyword>